<reference evidence="5 6" key="1">
    <citation type="submission" date="2016-02" db="EMBL/GenBank/DDBJ databases">
        <title>Genome sequence of Halalkalicoccus paucihalophilus DSM 24557.</title>
        <authorList>
            <person name="Poehlein A."/>
            <person name="Daniel R."/>
        </authorList>
    </citation>
    <scope>NUCLEOTIDE SEQUENCE [LARGE SCALE GENOMIC DNA]</scope>
    <source>
        <strain evidence="5 6">DSM 24557</strain>
    </source>
</reference>
<evidence type="ECO:0000256" key="2">
    <source>
        <dbReference type="ARBA" id="ARBA00023163"/>
    </source>
</evidence>
<dbReference type="PANTHER" id="PTHR34236:SF1">
    <property type="entry name" value="DIMETHYL SULFOXIDE REDUCTASE TRANSCRIPTIONAL ACTIVATOR"/>
    <property type="match status" value="1"/>
</dbReference>
<gene>
    <name evidence="5" type="ORF">HAPAU_10830</name>
</gene>
<keyword evidence="2" id="KW-0804">Transcription</keyword>
<feature type="domain" description="Bacterioopsin transcriptional activator GAF and HTH associated" evidence="4">
    <location>
        <begin position="12"/>
        <end position="142"/>
    </location>
</feature>
<evidence type="ECO:0000313" key="5">
    <source>
        <dbReference type="EMBL" id="KYH25993.1"/>
    </source>
</evidence>
<keyword evidence="1" id="KW-0805">Transcription regulation</keyword>
<dbReference type="PANTHER" id="PTHR34236">
    <property type="entry name" value="DIMETHYL SULFOXIDE REDUCTASE TRANSCRIPTIONAL ACTIVATOR"/>
    <property type="match status" value="1"/>
</dbReference>
<dbReference type="Pfam" id="PF04967">
    <property type="entry name" value="HTH_10"/>
    <property type="match status" value="1"/>
</dbReference>
<keyword evidence="6" id="KW-1185">Reference proteome</keyword>
<evidence type="ECO:0000313" key="6">
    <source>
        <dbReference type="Proteomes" id="UP000075321"/>
    </source>
</evidence>
<dbReference type="RefSeq" id="WP_066380383.1">
    <property type="nucleotide sequence ID" value="NZ_LTAZ01000004.1"/>
</dbReference>
<dbReference type="OrthoDB" id="156233at2157"/>
<organism evidence="5 6">
    <name type="scientific">Halalkalicoccus paucihalophilus</name>
    <dbReference type="NCBI Taxonomy" id="1008153"/>
    <lineage>
        <taxon>Archaea</taxon>
        <taxon>Methanobacteriati</taxon>
        <taxon>Methanobacteriota</taxon>
        <taxon>Stenosarchaea group</taxon>
        <taxon>Halobacteria</taxon>
        <taxon>Halobacteriales</taxon>
        <taxon>Halococcaceae</taxon>
        <taxon>Halalkalicoccus</taxon>
    </lineage>
</organism>
<evidence type="ECO:0000256" key="1">
    <source>
        <dbReference type="ARBA" id="ARBA00023015"/>
    </source>
</evidence>
<dbReference type="PATRIC" id="fig|1008153.3.peg.1087"/>
<proteinExistence type="predicted"/>
<dbReference type="InterPro" id="IPR031803">
    <property type="entry name" value="BAT_GAF/HTH-assoc"/>
</dbReference>
<dbReference type="Gene3D" id="1.10.10.10">
    <property type="entry name" value="Winged helix-like DNA-binding domain superfamily/Winged helix DNA-binding domain"/>
    <property type="match status" value="1"/>
</dbReference>
<protein>
    <submittedName>
        <fullName evidence="5">HTH DNA binding domain protein</fullName>
    </submittedName>
</protein>
<dbReference type="InterPro" id="IPR036388">
    <property type="entry name" value="WH-like_DNA-bd_sf"/>
</dbReference>
<evidence type="ECO:0000259" key="3">
    <source>
        <dbReference type="Pfam" id="PF04967"/>
    </source>
</evidence>
<sequence length="228" mass="25860">MATITDFQVPVEQFALAETFGQVSGLYVEIERFAAQESDSAMPFVWVSADDFEAFEEALSGDPSVETFDVLAEFNDERFYRMSWVDEVELVMHLLLEEEGAITQARSNGDTWSLQVMFPDHDSLSRTYDFCEEQGLDLTVDSIYRLDNDDKSQFGLTESQYTTLAEAKDMGYYDVPREATMSELADSLDVSHQALSERLRRAHGNLVDRALSASNAKQEERQSLEEPN</sequence>
<accession>A0A151AEE4</accession>
<dbReference type="EMBL" id="LTAZ01000004">
    <property type="protein sequence ID" value="KYH25993.1"/>
    <property type="molecule type" value="Genomic_DNA"/>
</dbReference>
<dbReference type="AlphaFoldDB" id="A0A151AEE4"/>
<evidence type="ECO:0000259" key="4">
    <source>
        <dbReference type="Pfam" id="PF15915"/>
    </source>
</evidence>
<dbReference type="InterPro" id="IPR007050">
    <property type="entry name" value="HTH_bacterioopsin"/>
</dbReference>
<dbReference type="Pfam" id="PF15915">
    <property type="entry name" value="BAT"/>
    <property type="match status" value="1"/>
</dbReference>
<comment type="caution">
    <text evidence="5">The sequence shown here is derived from an EMBL/GenBank/DDBJ whole genome shotgun (WGS) entry which is preliminary data.</text>
</comment>
<feature type="domain" description="HTH bat-type" evidence="3">
    <location>
        <begin position="156"/>
        <end position="207"/>
    </location>
</feature>
<dbReference type="Proteomes" id="UP000075321">
    <property type="component" value="Unassembled WGS sequence"/>
</dbReference>
<name>A0A151AEE4_9EURY</name>